<feature type="region of interest" description="Disordered" evidence="1">
    <location>
        <begin position="198"/>
        <end position="223"/>
    </location>
</feature>
<dbReference type="Proteomes" id="UP001056336">
    <property type="component" value="Chromosome"/>
</dbReference>
<evidence type="ECO:0000313" key="2">
    <source>
        <dbReference type="EMBL" id="UQX87971.1"/>
    </source>
</evidence>
<organism evidence="2 3">
    <name type="scientific">Jatrophihabitans telluris</name>
    <dbReference type="NCBI Taxonomy" id="2038343"/>
    <lineage>
        <taxon>Bacteria</taxon>
        <taxon>Bacillati</taxon>
        <taxon>Actinomycetota</taxon>
        <taxon>Actinomycetes</taxon>
        <taxon>Jatrophihabitantales</taxon>
        <taxon>Jatrophihabitantaceae</taxon>
        <taxon>Jatrophihabitans</taxon>
    </lineage>
</organism>
<accession>A0ABY4QWF1</accession>
<dbReference type="EMBL" id="CP097332">
    <property type="protein sequence ID" value="UQX87971.1"/>
    <property type="molecule type" value="Genomic_DNA"/>
</dbReference>
<reference evidence="2" key="2">
    <citation type="submission" date="2022-05" db="EMBL/GenBank/DDBJ databases">
        <authorList>
            <person name="Kim J.-S."/>
            <person name="Lee K."/>
            <person name="Suh M."/>
            <person name="Eom M."/>
            <person name="Kim J.-S."/>
            <person name="Kim D.-S."/>
            <person name="Ko S.-H."/>
            <person name="Shin Y."/>
            <person name="Lee J.-S."/>
        </authorList>
    </citation>
    <scope>NUCLEOTIDE SEQUENCE</scope>
    <source>
        <strain evidence="2">N237</strain>
    </source>
</reference>
<dbReference type="RefSeq" id="WP_249771018.1">
    <property type="nucleotide sequence ID" value="NZ_CP097332.1"/>
</dbReference>
<sequence>MLTSEIPLPPFASQQQAQLFHDLVEYFLFRLDPENQRGIRETTVWSAVGRHVPQLAPPNHSQPGAHRHDRRHQFSCAACGASYPCRMTLAAAVTCRLPAPWDPIVLASALRRAGDEEWVYGKVSEGVLSWGVTEITTATRDSGGWDMSRRVKGRTAQLAEGLSNDDLSTWILAGLKKFPLPEGIEVPARWPSDIPGWVTDPPVHAEDEPAEPPSWLPGFGDDG</sequence>
<proteinExistence type="predicted"/>
<evidence type="ECO:0000256" key="1">
    <source>
        <dbReference type="SAM" id="MobiDB-lite"/>
    </source>
</evidence>
<keyword evidence="3" id="KW-1185">Reference proteome</keyword>
<reference evidence="2" key="1">
    <citation type="journal article" date="2018" name="Int. J. Syst. Evol. Microbiol.">
        <title>Jatrophihabitans telluris sp. nov., isolated from sediment soil of lava forest wetlands and the emended description of the genus Jatrophihabitans.</title>
        <authorList>
            <person name="Lee K.C."/>
            <person name="Suh M.K."/>
            <person name="Eom M.K."/>
            <person name="Kim K.K."/>
            <person name="Kim J.S."/>
            <person name="Kim D.S."/>
            <person name="Ko S.H."/>
            <person name="Shin Y.K."/>
            <person name="Lee J.S."/>
        </authorList>
    </citation>
    <scope>NUCLEOTIDE SEQUENCE</scope>
    <source>
        <strain evidence="2">N237</strain>
    </source>
</reference>
<evidence type="ECO:0000313" key="3">
    <source>
        <dbReference type="Proteomes" id="UP001056336"/>
    </source>
</evidence>
<name>A0ABY4QWF1_9ACTN</name>
<gene>
    <name evidence="2" type="ORF">M6D93_16950</name>
</gene>
<protein>
    <submittedName>
        <fullName evidence="2">Uncharacterized protein</fullName>
    </submittedName>
</protein>